<dbReference type="GO" id="GO:0043891">
    <property type="term" value="F:glyceraldehyde-3-phosphate dehydrogenase [NAD(P)+] (phosphorylating) activity"/>
    <property type="evidence" value="ECO:0007669"/>
    <property type="project" value="UniProtKB-EC"/>
</dbReference>
<accession>A0ABS4LKS6</accession>
<dbReference type="SUPFAM" id="SSF51735">
    <property type="entry name" value="NAD(P)-binding Rossmann-fold domains"/>
    <property type="match status" value="1"/>
</dbReference>
<sequence length="348" mass="36526">MTAVAVVGAGIIGKRLAAALSAPAGEQDTYAPRLAGIALRGPNIFATARPELPVFAADARAAERLREVGTEPKGDLDQLLASADIVVDCGPSRTGAGRSEVYAAHGVRAVFCGGERDARLGPLIHSALNPQVAARPGGLRVLSCNTTALARVLAGIGPDDVRTLDATILRCSTDTDKATKGITNGAVLARDPSHHAADLRAVAPGPTVRTAAATVPMTAGHFLHVRLTLRAGLGAAEGLDRLRRAERVDVLAGEEPVHTAQLKERSEAPWHDRYDVQIVPIGQPGKDRLEFWLSLDNQAITIPETLDAIQLAAPGGTARQARLTSDRMLRTRSTAHHSLHPTSDGGPR</sequence>
<evidence type="ECO:0000313" key="1">
    <source>
        <dbReference type="EMBL" id="MBP2047993.1"/>
    </source>
</evidence>
<dbReference type="InterPro" id="IPR036291">
    <property type="entry name" value="NAD(P)-bd_dom_sf"/>
</dbReference>
<dbReference type="Proteomes" id="UP001519309">
    <property type="component" value="Unassembled WGS sequence"/>
</dbReference>
<comment type="caution">
    <text evidence="1">The sequence shown here is derived from an EMBL/GenBank/DDBJ whole genome shotgun (WGS) entry which is preliminary data.</text>
</comment>
<dbReference type="SUPFAM" id="SSF55347">
    <property type="entry name" value="Glyceraldehyde-3-phosphate dehydrogenase-like, C-terminal domain"/>
    <property type="match status" value="1"/>
</dbReference>
<dbReference type="Gene3D" id="3.30.360.10">
    <property type="entry name" value="Dihydrodipicolinate Reductase, domain 2"/>
    <property type="match status" value="1"/>
</dbReference>
<dbReference type="Gene3D" id="3.40.50.720">
    <property type="entry name" value="NAD(P)-binding Rossmann-like Domain"/>
    <property type="match status" value="1"/>
</dbReference>
<keyword evidence="1" id="KW-0560">Oxidoreductase</keyword>
<organism evidence="1 2">
    <name type="scientific">Streptomyces griseochromogenes</name>
    <dbReference type="NCBI Taxonomy" id="68214"/>
    <lineage>
        <taxon>Bacteria</taxon>
        <taxon>Bacillati</taxon>
        <taxon>Actinomycetota</taxon>
        <taxon>Actinomycetes</taxon>
        <taxon>Kitasatosporales</taxon>
        <taxon>Streptomycetaceae</taxon>
        <taxon>Streptomyces</taxon>
    </lineage>
</organism>
<gene>
    <name evidence="1" type="ORF">J2Z21_000917</name>
</gene>
<keyword evidence="2" id="KW-1185">Reference proteome</keyword>
<evidence type="ECO:0000313" key="2">
    <source>
        <dbReference type="Proteomes" id="UP001519309"/>
    </source>
</evidence>
<dbReference type="RefSeq" id="WP_159399901.1">
    <property type="nucleotide sequence ID" value="NZ_CP016279.1"/>
</dbReference>
<proteinExistence type="predicted"/>
<dbReference type="EC" id="1.2.1.59" evidence="1"/>
<dbReference type="CDD" id="cd18127">
    <property type="entry name" value="GAPDH_II_C"/>
    <property type="match status" value="1"/>
</dbReference>
<reference evidence="1 2" key="1">
    <citation type="submission" date="2021-03" db="EMBL/GenBank/DDBJ databases">
        <title>Genomic Encyclopedia of Type Strains, Phase IV (KMG-IV): sequencing the most valuable type-strain genomes for metagenomic binning, comparative biology and taxonomic classification.</title>
        <authorList>
            <person name="Goeker M."/>
        </authorList>
    </citation>
    <scope>NUCLEOTIDE SEQUENCE [LARGE SCALE GENOMIC DNA]</scope>
    <source>
        <strain evidence="1 2">DSM 40499</strain>
    </source>
</reference>
<name>A0ABS4LKS6_9ACTN</name>
<protein>
    <submittedName>
        <fullName evidence="1">Glyceraldehyde-3-phosphate dehydrogenase (NAD(P))</fullName>
        <ecNumber evidence="1">1.2.1.59</ecNumber>
    </submittedName>
</protein>
<dbReference type="EMBL" id="JAGGLP010000002">
    <property type="protein sequence ID" value="MBP2047993.1"/>
    <property type="molecule type" value="Genomic_DNA"/>
</dbReference>